<reference evidence="6 7" key="1">
    <citation type="submission" date="2019-10" db="EMBL/GenBank/DDBJ databases">
        <title>Epibacterium sp. nov., isolated from seawater.</title>
        <authorList>
            <person name="Zhang X."/>
            <person name="Li N."/>
        </authorList>
    </citation>
    <scope>NUCLEOTIDE SEQUENCE [LARGE SCALE GENOMIC DNA]</scope>
    <source>
        <strain evidence="6 7">SM1979</strain>
    </source>
</reference>
<feature type="domain" description="Cyclic nucleotide-binding" evidence="4">
    <location>
        <begin position="24"/>
        <end position="130"/>
    </location>
</feature>
<dbReference type="InterPro" id="IPR018490">
    <property type="entry name" value="cNMP-bd_dom_sf"/>
</dbReference>
<dbReference type="InterPro" id="IPR036390">
    <property type="entry name" value="WH_DNA-bd_sf"/>
</dbReference>
<dbReference type="RefSeq" id="WP_153213910.1">
    <property type="nucleotide sequence ID" value="NZ_WIBF01000001.1"/>
</dbReference>
<comment type="caution">
    <text evidence="6">The sequence shown here is derived from an EMBL/GenBank/DDBJ whole genome shotgun (WGS) entry which is preliminary data.</text>
</comment>
<accession>A0A843YAT0</accession>
<dbReference type="AlphaFoldDB" id="A0A843YAT0"/>
<evidence type="ECO:0000256" key="3">
    <source>
        <dbReference type="ARBA" id="ARBA00023163"/>
    </source>
</evidence>
<dbReference type="SUPFAM" id="SSF46785">
    <property type="entry name" value="Winged helix' DNA-binding domain"/>
    <property type="match status" value="1"/>
</dbReference>
<dbReference type="GO" id="GO:0003677">
    <property type="term" value="F:DNA binding"/>
    <property type="evidence" value="ECO:0007669"/>
    <property type="project" value="UniProtKB-KW"/>
</dbReference>
<evidence type="ECO:0000256" key="2">
    <source>
        <dbReference type="ARBA" id="ARBA00023125"/>
    </source>
</evidence>
<dbReference type="InterPro" id="IPR012318">
    <property type="entry name" value="HTH_CRP"/>
</dbReference>
<feature type="domain" description="HTH crp-type" evidence="5">
    <location>
        <begin position="144"/>
        <end position="207"/>
    </location>
</feature>
<dbReference type="EMBL" id="WIBF01000001">
    <property type="protein sequence ID" value="MQQ06988.1"/>
    <property type="molecule type" value="Genomic_DNA"/>
</dbReference>
<dbReference type="Proteomes" id="UP000444174">
    <property type="component" value="Unassembled WGS sequence"/>
</dbReference>
<dbReference type="InterPro" id="IPR036388">
    <property type="entry name" value="WH-like_DNA-bd_sf"/>
</dbReference>
<dbReference type="Gene3D" id="1.10.10.10">
    <property type="entry name" value="Winged helix-like DNA-binding domain superfamily/Winged helix DNA-binding domain"/>
    <property type="match status" value="1"/>
</dbReference>
<sequence>MSWLDSSPLMRDMDDAARARLALMSPITLPHDQVLFRPGDAVQGYVIVLEGCVNVGLSGTNGREMLLYAVTPGQSCIQSTLGLLGGEDYSAEARTHGPTRLVLLPKPVFMELLSRSDQFRNMVMRAFSDRMQMLMHLLEKVTFQRAEHRLADRLLQLDQGDEITITQNELARDIGTAREVVSRRLEAWAKRGWVETGRGRLRVVNRPALEDFALSAQ</sequence>
<gene>
    <name evidence="6" type="ORF">GFB49_00820</name>
</gene>
<keyword evidence="1" id="KW-0805">Transcription regulation</keyword>
<keyword evidence="2" id="KW-0238">DNA-binding</keyword>
<dbReference type="SUPFAM" id="SSF51206">
    <property type="entry name" value="cAMP-binding domain-like"/>
    <property type="match status" value="1"/>
</dbReference>
<dbReference type="Gene3D" id="2.60.120.10">
    <property type="entry name" value="Jelly Rolls"/>
    <property type="match status" value="1"/>
</dbReference>
<dbReference type="Pfam" id="PF00027">
    <property type="entry name" value="cNMP_binding"/>
    <property type="match status" value="1"/>
</dbReference>
<dbReference type="PANTHER" id="PTHR24567">
    <property type="entry name" value="CRP FAMILY TRANSCRIPTIONAL REGULATORY PROTEIN"/>
    <property type="match status" value="1"/>
</dbReference>
<dbReference type="PROSITE" id="PS51063">
    <property type="entry name" value="HTH_CRP_2"/>
    <property type="match status" value="1"/>
</dbReference>
<keyword evidence="3" id="KW-0804">Transcription</keyword>
<evidence type="ECO:0000313" key="6">
    <source>
        <dbReference type="EMBL" id="MQQ06988.1"/>
    </source>
</evidence>
<dbReference type="GO" id="GO:0003700">
    <property type="term" value="F:DNA-binding transcription factor activity"/>
    <property type="evidence" value="ECO:0007669"/>
    <property type="project" value="TreeGrafter"/>
</dbReference>
<evidence type="ECO:0000259" key="4">
    <source>
        <dbReference type="PROSITE" id="PS50042"/>
    </source>
</evidence>
<evidence type="ECO:0000313" key="7">
    <source>
        <dbReference type="Proteomes" id="UP000444174"/>
    </source>
</evidence>
<evidence type="ECO:0000259" key="5">
    <source>
        <dbReference type="PROSITE" id="PS51063"/>
    </source>
</evidence>
<evidence type="ECO:0000256" key="1">
    <source>
        <dbReference type="ARBA" id="ARBA00023015"/>
    </source>
</evidence>
<dbReference type="PANTHER" id="PTHR24567:SF74">
    <property type="entry name" value="HTH-TYPE TRANSCRIPTIONAL REGULATOR ARCR"/>
    <property type="match status" value="1"/>
</dbReference>
<proteinExistence type="predicted"/>
<dbReference type="CDD" id="cd00038">
    <property type="entry name" value="CAP_ED"/>
    <property type="match status" value="1"/>
</dbReference>
<dbReference type="GO" id="GO:0005829">
    <property type="term" value="C:cytosol"/>
    <property type="evidence" value="ECO:0007669"/>
    <property type="project" value="TreeGrafter"/>
</dbReference>
<dbReference type="InterPro" id="IPR050397">
    <property type="entry name" value="Env_Response_Regulators"/>
</dbReference>
<dbReference type="InterPro" id="IPR000595">
    <property type="entry name" value="cNMP-bd_dom"/>
</dbReference>
<name>A0A843YAT0_9RHOB</name>
<dbReference type="PROSITE" id="PS50042">
    <property type="entry name" value="CNMP_BINDING_3"/>
    <property type="match status" value="1"/>
</dbReference>
<organism evidence="6 7">
    <name type="scientific">Tritonibacter litoralis</name>
    <dbReference type="NCBI Taxonomy" id="2662264"/>
    <lineage>
        <taxon>Bacteria</taxon>
        <taxon>Pseudomonadati</taxon>
        <taxon>Pseudomonadota</taxon>
        <taxon>Alphaproteobacteria</taxon>
        <taxon>Rhodobacterales</taxon>
        <taxon>Paracoccaceae</taxon>
        <taxon>Tritonibacter</taxon>
    </lineage>
</organism>
<protein>
    <submittedName>
        <fullName evidence="6">Helix-turn-helix domain-containing protein</fullName>
    </submittedName>
</protein>
<dbReference type="SMART" id="SM00419">
    <property type="entry name" value="HTH_CRP"/>
    <property type="match status" value="1"/>
</dbReference>
<dbReference type="InterPro" id="IPR014710">
    <property type="entry name" value="RmlC-like_jellyroll"/>
</dbReference>
<dbReference type="Pfam" id="PF13545">
    <property type="entry name" value="HTH_Crp_2"/>
    <property type="match status" value="1"/>
</dbReference>
<keyword evidence="7" id="KW-1185">Reference proteome</keyword>